<dbReference type="Proteomes" id="UP001627154">
    <property type="component" value="Unassembled WGS sequence"/>
</dbReference>
<accession>A0ABD2WUS8</accession>
<reference evidence="1 2" key="1">
    <citation type="journal article" date="2024" name="bioRxiv">
        <title>A reference genome for Trichogramma kaykai: A tiny desert-dwelling parasitoid wasp with competing sex-ratio distorters.</title>
        <authorList>
            <person name="Culotta J."/>
            <person name="Lindsey A.R."/>
        </authorList>
    </citation>
    <scope>NUCLEOTIDE SEQUENCE [LARGE SCALE GENOMIC DNA]</scope>
    <source>
        <strain evidence="1 2">KSX58</strain>
    </source>
</reference>
<evidence type="ECO:0008006" key="3">
    <source>
        <dbReference type="Google" id="ProtNLM"/>
    </source>
</evidence>
<proteinExistence type="predicted"/>
<comment type="caution">
    <text evidence="1">The sequence shown here is derived from an EMBL/GenBank/DDBJ whole genome shotgun (WGS) entry which is preliminary data.</text>
</comment>
<dbReference type="AlphaFoldDB" id="A0ABD2WUS8"/>
<sequence length="68" mass="7928">MRSHGGMLKVQSAMLEPFNPYRGELTRSPDSGKVEGYRCFYCTYTSKYTSNMYKHVRRMHEAQLKLCG</sequence>
<gene>
    <name evidence="1" type="ORF">TKK_009733</name>
</gene>
<name>A0ABD2WUS8_9HYME</name>
<protein>
    <recommendedName>
        <fullName evidence="3">BED-type domain-containing protein</fullName>
    </recommendedName>
</protein>
<evidence type="ECO:0000313" key="1">
    <source>
        <dbReference type="EMBL" id="KAL3396318.1"/>
    </source>
</evidence>
<evidence type="ECO:0000313" key="2">
    <source>
        <dbReference type="Proteomes" id="UP001627154"/>
    </source>
</evidence>
<keyword evidence="2" id="KW-1185">Reference proteome</keyword>
<dbReference type="InterPro" id="IPR036236">
    <property type="entry name" value="Znf_C2H2_sf"/>
</dbReference>
<dbReference type="SUPFAM" id="SSF57667">
    <property type="entry name" value="beta-beta-alpha zinc fingers"/>
    <property type="match status" value="1"/>
</dbReference>
<dbReference type="EMBL" id="JBJJXI010000072">
    <property type="protein sequence ID" value="KAL3396318.1"/>
    <property type="molecule type" value="Genomic_DNA"/>
</dbReference>
<organism evidence="1 2">
    <name type="scientific">Trichogramma kaykai</name>
    <dbReference type="NCBI Taxonomy" id="54128"/>
    <lineage>
        <taxon>Eukaryota</taxon>
        <taxon>Metazoa</taxon>
        <taxon>Ecdysozoa</taxon>
        <taxon>Arthropoda</taxon>
        <taxon>Hexapoda</taxon>
        <taxon>Insecta</taxon>
        <taxon>Pterygota</taxon>
        <taxon>Neoptera</taxon>
        <taxon>Endopterygota</taxon>
        <taxon>Hymenoptera</taxon>
        <taxon>Apocrita</taxon>
        <taxon>Proctotrupomorpha</taxon>
        <taxon>Chalcidoidea</taxon>
        <taxon>Trichogrammatidae</taxon>
        <taxon>Trichogramma</taxon>
    </lineage>
</organism>